<evidence type="ECO:0000313" key="1">
    <source>
        <dbReference type="EMBL" id="KAJ0017552.1"/>
    </source>
</evidence>
<dbReference type="Proteomes" id="UP001163603">
    <property type="component" value="Chromosome 12"/>
</dbReference>
<protein>
    <submittedName>
        <fullName evidence="1">Uncharacterized protein</fullName>
    </submittedName>
</protein>
<reference evidence="2" key="1">
    <citation type="journal article" date="2023" name="G3 (Bethesda)">
        <title>Genome assembly and association tests identify interacting loci associated with vigor, precocity, and sex in interspecific pistachio rootstocks.</title>
        <authorList>
            <person name="Palmer W."/>
            <person name="Jacygrad E."/>
            <person name="Sagayaradj S."/>
            <person name="Cavanaugh K."/>
            <person name="Han R."/>
            <person name="Bertier L."/>
            <person name="Beede B."/>
            <person name="Kafkas S."/>
            <person name="Golino D."/>
            <person name="Preece J."/>
            <person name="Michelmore R."/>
        </authorList>
    </citation>
    <scope>NUCLEOTIDE SEQUENCE [LARGE SCALE GENOMIC DNA]</scope>
</reference>
<sequence length="88" mass="10032">MITFRLGSGRKESYPSHPTQLFLSSYQLLSSSLPINYQLFPSSFLGSPSYSDRVENSLTQVIRRSFFPTDYQLFPSSLLFIINKAEAD</sequence>
<name>A0ACC0XH31_9ROSI</name>
<proteinExistence type="predicted"/>
<organism evidence="1 2">
    <name type="scientific">Pistacia integerrima</name>
    <dbReference type="NCBI Taxonomy" id="434235"/>
    <lineage>
        <taxon>Eukaryota</taxon>
        <taxon>Viridiplantae</taxon>
        <taxon>Streptophyta</taxon>
        <taxon>Embryophyta</taxon>
        <taxon>Tracheophyta</taxon>
        <taxon>Spermatophyta</taxon>
        <taxon>Magnoliopsida</taxon>
        <taxon>eudicotyledons</taxon>
        <taxon>Gunneridae</taxon>
        <taxon>Pentapetalae</taxon>
        <taxon>rosids</taxon>
        <taxon>malvids</taxon>
        <taxon>Sapindales</taxon>
        <taxon>Anacardiaceae</taxon>
        <taxon>Pistacia</taxon>
    </lineage>
</organism>
<accession>A0ACC0XH31</accession>
<dbReference type="EMBL" id="CM047747">
    <property type="protein sequence ID" value="KAJ0017552.1"/>
    <property type="molecule type" value="Genomic_DNA"/>
</dbReference>
<gene>
    <name evidence="1" type="ORF">Pint_12168</name>
</gene>
<comment type="caution">
    <text evidence="1">The sequence shown here is derived from an EMBL/GenBank/DDBJ whole genome shotgun (WGS) entry which is preliminary data.</text>
</comment>
<keyword evidence="2" id="KW-1185">Reference proteome</keyword>
<evidence type="ECO:0000313" key="2">
    <source>
        <dbReference type="Proteomes" id="UP001163603"/>
    </source>
</evidence>